<keyword evidence="3" id="KW-1185">Reference proteome</keyword>
<dbReference type="EMBL" id="JACVFC010000003">
    <property type="protein sequence ID" value="MBC9932889.1"/>
    <property type="molecule type" value="Genomic_DNA"/>
</dbReference>
<reference evidence="2 3" key="1">
    <citation type="submission" date="2020-09" db="EMBL/GenBank/DDBJ databases">
        <title>Genome sequences of type strains of Chitinophaga qingshengii and Chitinophaga varians.</title>
        <authorList>
            <person name="Kittiwongwattana C."/>
        </authorList>
    </citation>
    <scope>NUCLEOTIDE SEQUENCE [LARGE SCALE GENOMIC DNA]</scope>
    <source>
        <strain evidence="2 3">JCM 30026</strain>
    </source>
</reference>
<feature type="signal peptide" evidence="1">
    <location>
        <begin position="1"/>
        <end position="19"/>
    </location>
</feature>
<evidence type="ECO:0000313" key="3">
    <source>
        <dbReference type="Proteomes" id="UP000659124"/>
    </source>
</evidence>
<feature type="chain" id="PRO_5047405887" evidence="1">
    <location>
        <begin position="20"/>
        <end position="400"/>
    </location>
</feature>
<protein>
    <submittedName>
        <fullName evidence="2">DUF4932 domain-containing protein</fullName>
    </submittedName>
</protein>
<evidence type="ECO:0000256" key="1">
    <source>
        <dbReference type="SAM" id="SignalP"/>
    </source>
</evidence>
<keyword evidence="1" id="KW-0732">Signal</keyword>
<organism evidence="2 3">
    <name type="scientific">Chitinophaga qingshengii</name>
    <dbReference type="NCBI Taxonomy" id="1569794"/>
    <lineage>
        <taxon>Bacteria</taxon>
        <taxon>Pseudomonadati</taxon>
        <taxon>Bacteroidota</taxon>
        <taxon>Chitinophagia</taxon>
        <taxon>Chitinophagales</taxon>
        <taxon>Chitinophagaceae</taxon>
        <taxon>Chitinophaga</taxon>
    </lineage>
</organism>
<evidence type="ECO:0000313" key="2">
    <source>
        <dbReference type="EMBL" id="MBC9932889.1"/>
    </source>
</evidence>
<gene>
    <name evidence="2" type="ORF">ICL07_21050</name>
</gene>
<accession>A0ABR7TV97</accession>
<dbReference type="Pfam" id="PF16286">
    <property type="entry name" value="DUF4932"/>
    <property type="match status" value="1"/>
</dbReference>
<sequence length="400" mass="45840">MPKFPLLFVCTIVTLSSFAQETMQLSKKVTLSWNRNIETYFIVEKLAVQHIGHIVFTRKDSVYAHQPLIRAATARFGHYVDSPVVLRMAALLTELREQFHDNAEIVEYVLHQRPFPARGALYPFDDKALLHSDEHPQALARLQELTDSLRSFYQQAGVGRFLQENKRFYTGVLKEAAKYIRPDIFPYMEQYYGEHFDKYALYVMPSMPIPAGDDNYRAFGPNFYWPEGHVSAMVMSVNTMLPVKPSMKDYTTFGYGNAATMQFLTVHEMGHSFVNPPVNKIEGQVLQDTALFTPALQKALEPSYIGSWKTCVIEHLVRLGEIRIAVAMHDQAEAGRLRKMHIGEFHFVLLPLLEEKIQQYEQHRDRYKTFADFLPELLGVFHALTPAAVDRMVTGSADRG</sequence>
<dbReference type="InterPro" id="IPR032560">
    <property type="entry name" value="DUF4932"/>
</dbReference>
<dbReference type="RefSeq" id="WP_188090017.1">
    <property type="nucleotide sequence ID" value="NZ_JACVFC010000003.1"/>
</dbReference>
<name>A0ABR7TV97_9BACT</name>
<proteinExistence type="predicted"/>
<comment type="caution">
    <text evidence="2">The sequence shown here is derived from an EMBL/GenBank/DDBJ whole genome shotgun (WGS) entry which is preliminary data.</text>
</comment>
<dbReference type="Proteomes" id="UP000659124">
    <property type="component" value="Unassembled WGS sequence"/>
</dbReference>